<keyword evidence="1" id="KW-0812">Transmembrane</keyword>
<reference evidence="2 3" key="1">
    <citation type="submission" date="2019-03" db="EMBL/GenBank/DDBJ databases">
        <title>Genomic Encyclopedia of Type Strains, Phase IV (KMG-IV): sequencing the most valuable type-strain genomes for metagenomic binning, comparative biology and taxonomic classification.</title>
        <authorList>
            <person name="Goeker M."/>
        </authorList>
    </citation>
    <scope>NUCLEOTIDE SEQUENCE [LARGE SCALE GENOMIC DNA]</scope>
    <source>
        <strain evidence="2 3">DSM 15505</strain>
    </source>
</reference>
<dbReference type="EMBL" id="SOAX01000005">
    <property type="protein sequence ID" value="TDT39399.1"/>
    <property type="molecule type" value="Genomic_DNA"/>
</dbReference>
<dbReference type="RefSeq" id="WP_133736571.1">
    <property type="nucleotide sequence ID" value="NZ_SOAX01000005.1"/>
</dbReference>
<dbReference type="Pfam" id="PF05545">
    <property type="entry name" value="FixQ"/>
    <property type="match status" value="1"/>
</dbReference>
<proteinExistence type="predicted"/>
<gene>
    <name evidence="2" type="ORF">DES49_2324</name>
</gene>
<dbReference type="InterPro" id="IPR008621">
    <property type="entry name" value="Cbb3-typ_cyt_oxidase_comp"/>
</dbReference>
<keyword evidence="3" id="KW-1185">Reference proteome</keyword>
<keyword evidence="1" id="KW-0472">Membrane</keyword>
<evidence type="ECO:0000256" key="1">
    <source>
        <dbReference type="SAM" id="Phobius"/>
    </source>
</evidence>
<comment type="caution">
    <text evidence="2">The sequence shown here is derived from an EMBL/GenBank/DDBJ whole genome shotgun (WGS) entry which is preliminary data.</text>
</comment>
<name>A0A4R7JRD9_9GAMM</name>
<organism evidence="2 3">
    <name type="scientific">Halospina denitrificans</name>
    <dbReference type="NCBI Taxonomy" id="332522"/>
    <lineage>
        <taxon>Bacteria</taxon>
        <taxon>Pseudomonadati</taxon>
        <taxon>Pseudomonadota</taxon>
        <taxon>Gammaproteobacteria</taxon>
        <taxon>Halospina</taxon>
    </lineage>
</organism>
<protein>
    <submittedName>
        <fullName evidence="2">Cytochrome c oxidase cbb3-type subunit 4</fullName>
    </submittedName>
</protein>
<dbReference type="CDD" id="cd01324">
    <property type="entry name" value="cbb3_Oxidase_CcoQ"/>
    <property type="match status" value="1"/>
</dbReference>
<evidence type="ECO:0000313" key="2">
    <source>
        <dbReference type="EMBL" id="TDT39399.1"/>
    </source>
</evidence>
<dbReference type="AlphaFoldDB" id="A0A4R7JRD9"/>
<sequence length="66" mass="7680">MDWGTILSQFRGIHTLIMIAIFVGICIWAFSPKRRSENDKAAHLVFEDEEIDARTREQQRGSKDDE</sequence>
<accession>A0A4R7JRD9</accession>
<dbReference type="Proteomes" id="UP000295830">
    <property type="component" value="Unassembled WGS sequence"/>
</dbReference>
<keyword evidence="1" id="KW-1133">Transmembrane helix</keyword>
<evidence type="ECO:0000313" key="3">
    <source>
        <dbReference type="Proteomes" id="UP000295830"/>
    </source>
</evidence>
<dbReference type="OrthoDB" id="6402501at2"/>
<feature type="transmembrane region" description="Helical" evidence="1">
    <location>
        <begin position="12"/>
        <end position="30"/>
    </location>
</feature>